<dbReference type="InterPro" id="IPR005614">
    <property type="entry name" value="NrfD-like"/>
</dbReference>
<comment type="similarity">
    <text evidence="2">Belongs to the NrfD family.</text>
</comment>
<evidence type="ECO:0000256" key="5">
    <source>
        <dbReference type="ARBA" id="ARBA00022989"/>
    </source>
</evidence>
<dbReference type="Pfam" id="PF03916">
    <property type="entry name" value="NrfD"/>
    <property type="match status" value="1"/>
</dbReference>
<comment type="subcellular location">
    <subcellularLocation>
        <location evidence="1">Cell membrane</location>
        <topology evidence="1">Multi-pass membrane protein</topology>
    </subcellularLocation>
</comment>
<dbReference type="AlphaFoldDB" id="A0A9D1VBJ8"/>
<dbReference type="PANTHER" id="PTHR43044:SF2">
    <property type="entry name" value="POLYSULPHIDE REDUCTASE NRFD"/>
    <property type="match status" value="1"/>
</dbReference>
<evidence type="ECO:0000256" key="2">
    <source>
        <dbReference type="ARBA" id="ARBA00008929"/>
    </source>
</evidence>
<reference evidence="8" key="1">
    <citation type="journal article" date="2021" name="PeerJ">
        <title>Extensive microbial diversity within the chicken gut microbiome revealed by metagenomics and culture.</title>
        <authorList>
            <person name="Gilroy R."/>
            <person name="Ravi A."/>
            <person name="Getino M."/>
            <person name="Pursley I."/>
            <person name="Horton D.L."/>
            <person name="Alikhan N.F."/>
            <person name="Baker D."/>
            <person name="Gharbi K."/>
            <person name="Hall N."/>
            <person name="Watson M."/>
            <person name="Adriaenssens E.M."/>
            <person name="Foster-Nyarko E."/>
            <person name="Jarju S."/>
            <person name="Secka A."/>
            <person name="Antonio M."/>
            <person name="Oren A."/>
            <person name="Chaudhuri R.R."/>
            <person name="La Ragione R."/>
            <person name="Hildebrand F."/>
            <person name="Pallen M.J."/>
        </authorList>
    </citation>
    <scope>NUCLEOTIDE SEQUENCE</scope>
    <source>
        <strain evidence="8">14975</strain>
    </source>
</reference>
<feature type="transmembrane region" description="Helical" evidence="7">
    <location>
        <begin position="176"/>
        <end position="195"/>
    </location>
</feature>
<dbReference type="Gene3D" id="1.20.1630.10">
    <property type="entry name" value="Formate dehydrogenase/DMSO reductase domain"/>
    <property type="match status" value="1"/>
</dbReference>
<dbReference type="Proteomes" id="UP000823964">
    <property type="component" value="Unassembled WGS sequence"/>
</dbReference>
<gene>
    <name evidence="8" type="primary">nrfD</name>
    <name evidence="8" type="ORF">H9862_05555</name>
</gene>
<evidence type="ECO:0000256" key="3">
    <source>
        <dbReference type="ARBA" id="ARBA00022475"/>
    </source>
</evidence>
<protein>
    <submittedName>
        <fullName evidence="8">Polysulfide reductase NrfD</fullName>
    </submittedName>
</protein>
<keyword evidence="5 7" id="KW-1133">Transmembrane helix</keyword>
<evidence type="ECO:0000256" key="4">
    <source>
        <dbReference type="ARBA" id="ARBA00022692"/>
    </source>
</evidence>
<dbReference type="PANTHER" id="PTHR43044">
    <property type="match status" value="1"/>
</dbReference>
<name>A0A9D1VBJ8_9BACT</name>
<keyword evidence="3" id="KW-1003">Cell membrane</keyword>
<proteinExistence type="inferred from homology"/>
<reference evidence="8" key="2">
    <citation type="submission" date="2021-04" db="EMBL/GenBank/DDBJ databases">
        <authorList>
            <person name="Gilroy R."/>
        </authorList>
    </citation>
    <scope>NUCLEOTIDE SEQUENCE</scope>
    <source>
        <strain evidence="8">14975</strain>
    </source>
</reference>
<keyword evidence="4 7" id="KW-0812">Transmembrane</keyword>
<comment type="caution">
    <text evidence="8">The sequence shown here is derived from an EMBL/GenBank/DDBJ whole genome shotgun (WGS) entry which is preliminary data.</text>
</comment>
<feature type="transmembrane region" description="Helical" evidence="7">
    <location>
        <begin position="243"/>
        <end position="260"/>
    </location>
</feature>
<dbReference type="GO" id="GO:0005886">
    <property type="term" value="C:plasma membrane"/>
    <property type="evidence" value="ECO:0007669"/>
    <property type="project" value="UniProtKB-SubCell"/>
</dbReference>
<feature type="transmembrane region" description="Helical" evidence="7">
    <location>
        <begin position="60"/>
        <end position="80"/>
    </location>
</feature>
<evidence type="ECO:0000313" key="9">
    <source>
        <dbReference type="Proteomes" id="UP000823964"/>
    </source>
</evidence>
<feature type="transmembrane region" description="Helical" evidence="7">
    <location>
        <begin position="136"/>
        <end position="155"/>
    </location>
</feature>
<keyword evidence="6 7" id="KW-0472">Membrane</keyword>
<evidence type="ECO:0000313" key="8">
    <source>
        <dbReference type="EMBL" id="HIX20053.1"/>
    </source>
</evidence>
<sequence length="330" mass="35371">MTSLGQSGRRAARRRVALALLCALTALWGLGGGALRIATEGPGVMGVNNAVPWGWDIVHFVFWIGLGHAGTLISAILLLTRQRWRLAIARHAELMTLCAVITAAVFPLVHVGRIQMVWMLSPLPVASGAWPDLCSPLVWDALAVSSYLLLSLLYWRIGIAGESLPDGPKRAAWGRCCVLLAGILTPLVVSVHSIVGSDFAVTLRWNSALIPPYFVCGALLSGMAMVMLIALARRADEGVLSRLALLTLSMAMAMGLFYAVELIGHPELFDASYAGMFLLNVGLPALLWAAPLRRQRLFCAVVSVSVLAGMWLERVHIVVGRSLAATAGSY</sequence>
<feature type="transmembrane region" description="Helical" evidence="7">
    <location>
        <begin position="272"/>
        <end position="290"/>
    </location>
</feature>
<organism evidence="8 9">
    <name type="scientific">Candidatus Akkermansia intestinigallinarum</name>
    <dbReference type="NCBI Taxonomy" id="2838431"/>
    <lineage>
        <taxon>Bacteria</taxon>
        <taxon>Pseudomonadati</taxon>
        <taxon>Verrucomicrobiota</taxon>
        <taxon>Verrucomicrobiia</taxon>
        <taxon>Verrucomicrobiales</taxon>
        <taxon>Akkermansiaceae</taxon>
        <taxon>Akkermansia</taxon>
    </lineage>
</organism>
<feature type="transmembrane region" description="Helical" evidence="7">
    <location>
        <begin position="92"/>
        <end position="116"/>
    </location>
</feature>
<feature type="transmembrane region" description="Helical" evidence="7">
    <location>
        <begin position="210"/>
        <end position="231"/>
    </location>
</feature>
<feature type="non-terminal residue" evidence="8">
    <location>
        <position position="330"/>
    </location>
</feature>
<feature type="transmembrane region" description="Helical" evidence="7">
    <location>
        <begin position="297"/>
        <end position="312"/>
    </location>
</feature>
<evidence type="ECO:0000256" key="6">
    <source>
        <dbReference type="ARBA" id="ARBA00023136"/>
    </source>
</evidence>
<evidence type="ECO:0000256" key="7">
    <source>
        <dbReference type="SAM" id="Phobius"/>
    </source>
</evidence>
<dbReference type="EMBL" id="DXFQ01000098">
    <property type="protein sequence ID" value="HIX20053.1"/>
    <property type="molecule type" value="Genomic_DNA"/>
</dbReference>
<accession>A0A9D1VBJ8</accession>
<evidence type="ECO:0000256" key="1">
    <source>
        <dbReference type="ARBA" id="ARBA00004651"/>
    </source>
</evidence>